<reference evidence="7" key="1">
    <citation type="submission" date="2015-01" db="EMBL/GenBank/DDBJ databases">
        <authorList>
            <person name="Manzoor Shahid"/>
            <person name="Zubair Saima"/>
        </authorList>
    </citation>
    <scope>NUCLEOTIDE SEQUENCE [LARGE SCALE GENOMIC DNA]</scope>
    <source>
        <strain evidence="7">Sp3</strain>
    </source>
</reference>
<dbReference type="Proteomes" id="UP000046155">
    <property type="component" value="Unassembled WGS sequence"/>
</dbReference>
<sequence>MSGIAWVNGKFVEPAKPSLGVQERGFLYGDGLFETMRLRSGQPLYWKEHLARLRNGCAVLGISFPHEEICTGVREVSALLETGVLRLTVTRGESSGRGLLPPCDSTATVVVTGYTGEPYPEESYERGFKACLISFPRSHLSPLVQLKSLNCLENVLGRVETSIAGADEGIFCNYMGEIAEGTTSNVFLVINGKLVTPHPECGLLPGIMRAQVLALAESLGVTAFQGKVYPQDFRRAEESFLTNSLAGGDAVGFIQWEACRERRPRSVITDAAPGAAKDIILSMLAGN</sequence>
<gene>
    <name evidence="6" type="ORF">SSCH_540019</name>
</gene>
<keyword evidence="6" id="KW-0032">Aminotransferase</keyword>
<dbReference type="GO" id="GO:0005829">
    <property type="term" value="C:cytosol"/>
    <property type="evidence" value="ECO:0007669"/>
    <property type="project" value="TreeGrafter"/>
</dbReference>
<dbReference type="InterPro" id="IPR050571">
    <property type="entry name" value="Class-IV_PLP-Dep_Aminotrnsfr"/>
</dbReference>
<dbReference type="PANTHER" id="PTHR42743">
    <property type="entry name" value="AMINO-ACID AMINOTRANSFERASE"/>
    <property type="match status" value="1"/>
</dbReference>
<evidence type="ECO:0000256" key="5">
    <source>
        <dbReference type="RuleBase" id="RU004516"/>
    </source>
</evidence>
<dbReference type="Gene3D" id="3.30.470.10">
    <property type="match status" value="1"/>
</dbReference>
<comment type="similarity">
    <text evidence="2 4">Belongs to the class-IV pyridoxal-phosphate-dependent aminotransferase family.</text>
</comment>
<evidence type="ECO:0000256" key="3">
    <source>
        <dbReference type="ARBA" id="ARBA00022898"/>
    </source>
</evidence>
<protein>
    <submittedName>
        <fullName evidence="6">Aminotransferase class IV</fullName>
    </submittedName>
</protein>
<dbReference type="RefSeq" id="WP_052835592.1">
    <property type="nucleotide sequence ID" value="NZ_CDRZ01000252.1"/>
</dbReference>
<keyword evidence="3 5" id="KW-0663">Pyridoxal phosphate</keyword>
<dbReference type="AlphaFoldDB" id="A0A0B7MNU0"/>
<evidence type="ECO:0000313" key="7">
    <source>
        <dbReference type="Proteomes" id="UP000046155"/>
    </source>
</evidence>
<name>A0A0B7MNU0_9FIRM</name>
<dbReference type="Gene3D" id="3.20.10.10">
    <property type="entry name" value="D-amino Acid Aminotransferase, subunit A, domain 2"/>
    <property type="match status" value="1"/>
</dbReference>
<dbReference type="GO" id="GO:0008652">
    <property type="term" value="P:amino acid biosynthetic process"/>
    <property type="evidence" value="ECO:0007669"/>
    <property type="project" value="UniProtKB-ARBA"/>
</dbReference>
<dbReference type="GO" id="GO:0008483">
    <property type="term" value="F:transaminase activity"/>
    <property type="evidence" value="ECO:0007669"/>
    <property type="project" value="UniProtKB-KW"/>
</dbReference>
<evidence type="ECO:0000313" key="6">
    <source>
        <dbReference type="EMBL" id="CEO89641.1"/>
    </source>
</evidence>
<keyword evidence="6" id="KW-0808">Transferase</keyword>
<organism evidence="6 7">
    <name type="scientific">Syntrophaceticus schinkii</name>
    <dbReference type="NCBI Taxonomy" id="499207"/>
    <lineage>
        <taxon>Bacteria</taxon>
        <taxon>Bacillati</taxon>
        <taxon>Bacillota</taxon>
        <taxon>Clostridia</taxon>
        <taxon>Thermoanaerobacterales</taxon>
        <taxon>Thermoanaerobacterales Family III. Incertae Sedis</taxon>
        <taxon>Syntrophaceticus</taxon>
    </lineage>
</organism>
<proteinExistence type="inferred from homology"/>
<dbReference type="Pfam" id="PF01063">
    <property type="entry name" value="Aminotran_4"/>
    <property type="match status" value="1"/>
</dbReference>
<dbReference type="OrthoDB" id="9805628at2"/>
<dbReference type="InterPro" id="IPR001544">
    <property type="entry name" value="Aminotrans_IV"/>
</dbReference>
<dbReference type="PANTHER" id="PTHR42743:SF11">
    <property type="entry name" value="AMINODEOXYCHORISMATE LYASE"/>
    <property type="match status" value="1"/>
</dbReference>
<dbReference type="CDD" id="cd00449">
    <property type="entry name" value="PLPDE_IV"/>
    <property type="match status" value="1"/>
</dbReference>
<dbReference type="SUPFAM" id="SSF56752">
    <property type="entry name" value="D-aminoacid aminotransferase-like PLP-dependent enzymes"/>
    <property type="match status" value="1"/>
</dbReference>
<evidence type="ECO:0000256" key="1">
    <source>
        <dbReference type="ARBA" id="ARBA00001933"/>
    </source>
</evidence>
<keyword evidence="7" id="KW-1185">Reference proteome</keyword>
<dbReference type="EMBL" id="CDRZ01000252">
    <property type="protein sequence ID" value="CEO89641.1"/>
    <property type="molecule type" value="Genomic_DNA"/>
</dbReference>
<dbReference type="InterPro" id="IPR018300">
    <property type="entry name" value="Aminotrans_IV_CS"/>
</dbReference>
<dbReference type="PROSITE" id="PS00770">
    <property type="entry name" value="AA_TRANSFER_CLASS_4"/>
    <property type="match status" value="1"/>
</dbReference>
<dbReference type="GO" id="GO:0046394">
    <property type="term" value="P:carboxylic acid biosynthetic process"/>
    <property type="evidence" value="ECO:0007669"/>
    <property type="project" value="UniProtKB-ARBA"/>
</dbReference>
<comment type="cofactor">
    <cofactor evidence="1 5">
        <name>pyridoxal 5'-phosphate</name>
        <dbReference type="ChEBI" id="CHEBI:597326"/>
    </cofactor>
</comment>
<dbReference type="InterPro" id="IPR036038">
    <property type="entry name" value="Aminotransferase-like"/>
</dbReference>
<dbReference type="InterPro" id="IPR043131">
    <property type="entry name" value="BCAT-like_N"/>
</dbReference>
<evidence type="ECO:0000256" key="2">
    <source>
        <dbReference type="ARBA" id="ARBA00009320"/>
    </source>
</evidence>
<evidence type="ECO:0000256" key="4">
    <source>
        <dbReference type="RuleBase" id="RU004106"/>
    </source>
</evidence>
<dbReference type="InterPro" id="IPR043132">
    <property type="entry name" value="BCAT-like_C"/>
</dbReference>
<dbReference type="FunFam" id="3.20.10.10:FF:000002">
    <property type="entry name" value="D-alanine aminotransferase"/>
    <property type="match status" value="1"/>
</dbReference>
<accession>A0A0B7MNU0</accession>